<evidence type="ECO:0000313" key="1">
    <source>
        <dbReference type="EMBL" id="VDK87422.1"/>
    </source>
</evidence>
<sequence length="72" mass="7843">MSQDFGLHGFSQITSKGRELAKAVCKTHCLKDCAQTLQSKAMKETALGRHTKRRVHAGDQVLQGVVSSTTDN</sequence>
<dbReference type="OrthoDB" id="6281597at2759"/>
<name>A0A3P6TH19_DIBLA</name>
<protein>
    <submittedName>
        <fullName evidence="1">Uncharacterized protein</fullName>
    </submittedName>
</protein>
<dbReference type="AlphaFoldDB" id="A0A3P6TH19"/>
<feature type="non-terminal residue" evidence="1">
    <location>
        <position position="72"/>
    </location>
</feature>
<keyword evidence="2" id="KW-1185">Reference proteome</keyword>
<dbReference type="Proteomes" id="UP000281553">
    <property type="component" value="Unassembled WGS sequence"/>
</dbReference>
<organism evidence="1 2">
    <name type="scientific">Dibothriocephalus latus</name>
    <name type="common">Fish tapeworm</name>
    <name type="synonym">Diphyllobothrium latum</name>
    <dbReference type="NCBI Taxonomy" id="60516"/>
    <lineage>
        <taxon>Eukaryota</taxon>
        <taxon>Metazoa</taxon>
        <taxon>Spiralia</taxon>
        <taxon>Lophotrochozoa</taxon>
        <taxon>Platyhelminthes</taxon>
        <taxon>Cestoda</taxon>
        <taxon>Eucestoda</taxon>
        <taxon>Diphyllobothriidea</taxon>
        <taxon>Diphyllobothriidae</taxon>
        <taxon>Dibothriocephalus</taxon>
    </lineage>
</organism>
<dbReference type="EMBL" id="UYRU01044685">
    <property type="protein sequence ID" value="VDK87422.1"/>
    <property type="molecule type" value="Genomic_DNA"/>
</dbReference>
<gene>
    <name evidence="1" type="ORF">DILT_LOCUS4017</name>
</gene>
<reference evidence="1 2" key="1">
    <citation type="submission" date="2018-11" db="EMBL/GenBank/DDBJ databases">
        <authorList>
            <consortium name="Pathogen Informatics"/>
        </authorList>
    </citation>
    <scope>NUCLEOTIDE SEQUENCE [LARGE SCALE GENOMIC DNA]</scope>
</reference>
<accession>A0A3P6TH19</accession>
<proteinExistence type="predicted"/>
<evidence type="ECO:0000313" key="2">
    <source>
        <dbReference type="Proteomes" id="UP000281553"/>
    </source>
</evidence>